<evidence type="ECO:0000313" key="2">
    <source>
        <dbReference type="EMBL" id="QEE48173.1"/>
    </source>
</evidence>
<feature type="chain" id="PRO_5022829596" evidence="1">
    <location>
        <begin position="26"/>
        <end position="7264"/>
    </location>
</feature>
<dbReference type="Pfam" id="PF13573">
    <property type="entry name" value="SprB"/>
    <property type="match status" value="41"/>
</dbReference>
<accession>A0A5B9FLQ5</accession>
<organism evidence="2 3">
    <name type="scientific">Flavobacterium alkalisoli</name>
    <dbReference type="NCBI Taxonomy" id="2602769"/>
    <lineage>
        <taxon>Bacteria</taxon>
        <taxon>Pseudomonadati</taxon>
        <taxon>Bacteroidota</taxon>
        <taxon>Flavobacteriia</taxon>
        <taxon>Flavobacteriales</taxon>
        <taxon>Flavobacteriaceae</taxon>
        <taxon>Flavobacterium</taxon>
    </lineage>
</organism>
<keyword evidence="1" id="KW-0732">Signal</keyword>
<dbReference type="OrthoDB" id="607469at2"/>
<proteinExistence type="predicted"/>
<dbReference type="InterPro" id="IPR026341">
    <property type="entry name" value="T9SS_type_B"/>
</dbReference>
<gene>
    <name evidence="2" type="ORF">FUA48_00835</name>
</gene>
<dbReference type="KEGG" id="fak:FUA48_00835"/>
<sequence length="7264" mass="759435">MHIRIHNLRIKILLGFLLSCFAMQAQTPVAVDFSPRLSGGNIKVKGDIVFVGNNILNRASASNPSEANTPYNGSTDNNSHNMEYIDIDGDPSTFSSSSASLSIPGSCHRVVYAGLYWASTYPYERSNNSGQQWSYSPGNQRIEDWNQVKFKLPGGAYIDLVADNNADAVGDEDDIIFDGYNPLDITLSYKDSPIICYKNITGLVSALADPNGQYTLANLRAAKGRRDGSSSAGWVMVIIYEDPTLPGKFISTFDGYKGVSGSSSADININGFVTLPNPQPVNARLGVAALEGDRGLTGDQLRFQANSVGGYTNMATTLNPNNNFFNSTITNNGAYVTTRTPNSENTQGLDLDMFDMNNPGNSVIPNNETGATLTLTTSGDGYGAFLATFAVEIIEPEIKLIKRVHDLAGNDITGADVTLGQVLDYYIEFENIGNDDAVNTTIRDILPINTTFESIDVSGAPGVTWTYDATTGEILFTIPDNLVEEEDFEYVIGIRVQVVNSCNELQDACSNIIQNQAYATYQGVLNSGVISDDPSFYSYDALCGIGEYGPSNFLVDIDDCIFENTVILCADPVVLTAASGYDTYAWFNGDGTPLLDGGGVQYTSQTVSVLEGEYYVENTAIAPCVSIVEHFIVNNSGSLYPNPVIPYADELASCANEGSSSVIPNIFLCGIDDERFIQTAISGATSISWQKLDESACLATPAGICPTCPTLETLPDDCPWRVCPNGTWDEVATGPNYLADTAGQYRLIVMYDGCPATYYFFVYKNNLDPQFTKENIICNSDGNITVTNVPAGYEYQLVDQTTNTVIYDYTDGMGPSFDIATAGTYTVNFRQQGVDANPGNTYCEFTIDNIGIQNRNLTVNVVAENITCNGLGSIQLVAQNVLPQYYFNLTGPGGYNVTHGPLMDNNHTFSGLNAGTYTYTVTTDDGCSVSNTVTILNENNLNLTATVSQHISCDEGNIQMSSSGGQTPYLYAVYSYNGVLANPTPEDYQTSVIFNIPIGQQGDYVFIMVDKNNCTVLSNEVTIDLVPDVAYTTAVNMVSCNGANNGSIVYTIGSTQGYNVSFQLLDDLDNVIASNNSGSFTGLPPGDYTVILHQTKGNRSCDFPFTFTITEPDPITGGTASVTQPYDCTVAGSSGATITVDTATITGGAAPYQYSVDGVNFTSSTSFTGLTAGTYNVTIKDANGCTYVINSIVIDPLTPPTDLTFSATTQTCPTLTSDVTLTVVSGTGPFTYQITAPAAAVVNNGTNNVFAGLSAGTYTFMVTDSKGCTYSENYTINALTPIAVNGQPVSNVTCFGAADGSLNFNVSGFSTNYTYTIVNGASATVGSSASATATAIPLTGLAAETYTITVTDNVTNCTATATVTISQPASVLTIATTSNPITCVANGSVSVSASGGWGSYQYILTQPDLSTVGPQSGSSFTGLTQAGTYTVTVRDANNCTVTDTFTLSTPPALTASLTGSDICYDSNGASLTVTVTGGTAPFTYSLNGAPDQSSNVFSNLTPNTYNITVTDAYGCTDTVSQTIAPTLTAMAAFTKGLDCTASPDAQIDVTINGGTSPYTYEVSADGGTTYGASASVTGSSISYQTAVDGSFRFRITDANGCVTETNTTVIAPLTLPSITSVTQTQNILCNGESTGALSVVVDTTTGTGPYTINVYNTTTSTDYFTQTTGLPAGNYTVTVTDANACTDSQTNVIITEPTAVAFDTTEVPITCDPLGTGVSAGEIIIENVTGGTTPFTYYLSNNFGYADSFTATTNEDHSFAILDYGIYQVTVVDANGCTLIEQDIIMASPPEDMDIDISTLTSDCATGGTAVVTVNPDVSSNDYSFAVLTTENDPANIPAGDWQAADLGTPLTSTFTGLIPGVTYTFVVRDNVTGCYYVKAADQPINTPSSLTSIIDVINNVSCKGNADGNIDVTIDNFDAGTTQVTYEVYYAQSNQPTGVTGSTPVTTGTPATITGIGPLAPGTYFILFTEVDGANAGCSAASGQFSITESPEVLTVTASVVSNANCNANSGVITAVADGGTASYQYLILAAPVATPPTAATAGWTSSNTFNVDGGDYMVYVMDAYGCIQPIAAPITLDTDPSPVIALSVVQQCDVAEGSYSVQVDLTTAGMPPYTYSFNGGAFQAQSGTTFTYTNLVSGTYDVTVRDVNGCTDTQTITVYPPLNFTPAVTAQPTCAGSDGVITVTATGGSSNYEYELQDTANNPIVAANPSNVFAGQDPGDYIVEITDTTTGCSVTAPVTLETPTPVTFTYVSQNVSCNGADDGSIVVTLPASNNNPVYTYTLNDGTNPAVVQNSNIFTGLAVGTYTLTVTSGKDCTAQEIINITEPNALTLTATATDFACDVTNAVTTSTITAIVGASTGTAPYTYSIDGTNFFTSNTFEVVDNGTTQNITVTVKDANNCTATFPLTINPLPEIISVVPTLQTAITCTNDETVTITVTGGSGDFTFDLLPLGTQASVTPGAGTYTADFVLSAPGSYDFQVTDNVTGCYEITTAPYTIAPYDTIEVEATVSTQVTCFGDANGTVTIEVTGYTGAYDYVVTDGLSNTVATGSGATTTNPFTITGLTAGNLNVTITATDSPFCSAVSNNITVASPADPLVLNAAEMANVTCTNDQGEILATATGGWGSYEFELINNTAATTVQPYGTNNAFAGLVAGNYTVNVRDAGGCIVSQTIDLIQPDPISATINASATLLLCNGDNTATVDVTGVTGGEGVYQYILNIYDDAGTTIVISTDAQTSPTFDNLGAGTYSITVTDGWSCDLTTPTVTINEPDPIQAFLNLTDTLTCTTQAEITVSATGGTPTYQYSLDGVTYTNQTVYTVGAGTYQIYVRDSNNCAAVLSNEVTVLPVPPLTINLDLSSAVINCFGESTASIVANVTGGLGNYSYELLDGTSAVIAGPQAENTFSGLPAGDYYVRVTSDDCEETSPVINIASPTLFTASVAKTDVLCYNENNGSITVTANGGTGTVQYAISPYLNQFVSTNVFTALPAGWYDVIAQDQNGCFQMFQVEILNPALLEAEIDLGSLQDETCLGDSDASITVNIWGGTGTYEVAIDDLSISTDDTLVYIPVTGTQYTFSGLVGGTAFDIYVRDSNGCNVNPPLQQYINPGVDMTPEATVAYSCTNNVPANEVTISVTSSQTLNAADLTYSVDGTNYQSSNVFNNLAAGSYTAYVQHTNGCIQTDDFVIDPTAPIVIDSAVVTSPIECFGDVTGEITVTASGGTGILQYGISTSATGPFTYGTANVFTDLATGTYYVSVTDEITCEITSAGIFIDEPTQLTASVTGGVTDEICLDAEDGTVTITVSGGTTPYFTSLDSNNDADFTQDQLVYTGLAAGNHTVYVKDANGCTIVAPLDFTVNPGVDIQALAEVFEICTNNVPSSVVLVSVNTNVLADVEYSLDNVTYQASNEFYGLTPGNYTVYVRHTNGCVDTDDFVINTLVPISIDATPVTTPIACFGDATGVITVTASGGTGTLQYAISTSATGPFTYGASNVFNGLATGTYYVSVTDTIDCEITSAGIFVDEPTELTASITGGITNEICFNAADGTVTVTVSGGTTPYYTSLDSNNPGDFTQDMFTYTGLAAGTHTLYVKDANNCIIASPITFDIEPGVDMVPDAVVVENCTNNVPGNEVTINVTSSQTLDPSELTYSVDGTTYQASNVFNNLAPGNYTAYVQHTNGCIETDTFTINVRQPISIDAATVTTPIACFGGTTGVITVTASGGTGALQYGISTSATGPFTYGGGNVFNNLATGTYYVSVTDTIGCEITSAGIFVDEPTELIASVTGGITNEICFNDADGTVTVTVSGGTAPYFTSLDSNNPADFAQDVFTYTGLAAGTHTLYVKDFNNCTIASPITFDILPGVDMTPTATVVENCTNNVPGNEVTIDVASSQTLDPADLTYSLDGTTYQASNVFNNLAPGNYTAYVQHANGCIKTDTFTINTLQPITIDSAVVTTDVLCFGDATGVITVTASGGTGTLQYAISPAFVYGSTNVFTGLTAGTYTVRVTDGIGCEVETSTLEIMEPTAPLSASVGSLTHEICFNNADGTITLTIAGGTAPYFTSLDSNNAADFAQDVLTYSGIAAGDHTVYVKDANDCTVTPIDFTINEGVDMTPTADIVATCSNNVPGNTVTINVASSQTLNASDIQYSLDGTNYQASNIFTNLAPATYTVYVRHTNGCVQTVNFTIDPLQPVSASISNIVDVPCKGDATGSIEVTATGGTGALEYAISPAFVYGSSNVFTDLATGSYTIRIRDSIGCEVEINSVTVDEPLNALTSAIDVITDEICLNAADGTVTITVSGGTAPYFTSLDSNNDADFAQDVFTYSGLTAGTHTVFVKDANDCTIATPLVFDIEQGVDIQASAEVLPLCTNNVPGNVVIVNVATNVLADVVYSLDGINYQTDNFFTDLTPGNYTAYVRHANGCVDTDDFVIDNLLPISIDATPITSAIACFGDATGEITVTASGGTGALTYAISTDPGNYTANNVFTGLPAGTYTVSVMDEIGCEVTSSAIVVDEPAQLTASVTGGITNEICFNAADGTVTVTVSGGTAPYFTSLDSAAFVQDMFTYTGLAAGTHTIDVHDVNNCVITATLTFTIEPGADMTPSATVVDNCTNNVPGNEVTIDVASSQILDPADLTYSVEGTTYQASNVFNNLAPGNYTAYVQHANGCIETTTFTINTLQPIAATAVATLDVLCKGESTGEITVTATGGTGTLQYAISPAYVYGPSNVFTGLPAGTYTVRVTDGIGCEFEVASVTVDEPVDTLTSTIDVITDEICFNAADGTVTITVNGGTAPYFTSLDSNNDADYAQDVFTYTGLTAGTHTIFVKDANDCTIATPLVFDILPGADMTPSATVVDNCTNNVPGNEVTIDVASSQTLDPADLTYSVDGTTYQVSNVFNNLAPGNYTAYVQHANGCIETTTFTINTLQPIAATAVATLDVLCKGESTGEITVTATGGTGTLQYAISPAYVYGPSNVFTDLPAGTYTVRVTDGIGCEFEVASVTVDEPVDTLISTIDVITDEICFNAADGTVTITVSGGTAPYFTSLDSNNDADYAQDVFTYTGLTAGTHTIFVKDANDCTIATPLVFDILPGADMTPSATVVDNCTNNVPGNEVTIDVASSQTLDPADLTYSVDGTTYQASNVFNNLAPGNYTAYVQHANGCIETTTFTINTLQPIAATAVATLDVLCKGESTGEITVTATGGTGTLQYAISPAYVYGPSNVFTDLPAGTYTVRVTDGIGCEFEVASVTVDEPVDTLTSTIDVITDEICFNAADGTVTITVSGGTAPYFTSLDSNNDADYAQDVFTYTGLTAGTHTIFVKDANDCTIATPLVFDILPGADMTPSATVVDNCTNNVPGNEVTIDVASSQTLDPADLTYSVDGTTYQASNVFNNLAPGNYTAYVQHANGCIETTTFTINTLQPIAATAVATLDVLCKGESTGEITVTATGGTGTLQYAISPAYVYGPSNVFTDLPAGTYTVRVTDGIGCEFEVASVTVDEPVDTLTSTIDVITDEICFNAADGTVTITVSGGTAPYFTSLDSNNDADYAQDVFTYTGLTAGTHTVFVKDANDCTIATPLVFDIEQGVDIQPYAEVLPLCTNNVPGNVVIVNVNPNVLADVQYSIDGVNYQTDNFFTDLTPGNYTAYVQHTNGCIQTTPFTINALQPISIDSAAVTADVLCFGEATGEITVVASGGTGALTYAISTDPANYTANNVFTGLPAGIYTVSVMDEIGCEITTANLTVNEPSAALTAAEVITDEICFNANDGTITLTVSGGTAPYFTSLDSNNPADFVQDQFVYANIAVGSHTIYVTDSNGCTITPIDFTINPGADMTPSATVVDNCTNNVPGNEVTIDVASSQTLDPADLTYSVDGTTYQASNVFNNLAPGNYTAYVQHANGCIETTTFTINTLQPIAATAVATLDVLCKGESTGEITVTATGGTGTLQYAISPAYVYGPSNVFTDLPAGTYTVRVTDGIGCEFEVASVTVDEPVDALTSAIDVITDEICFNAADGTVTITVSGGTAPYFTSLDSNNDADYAQDVFTYTGLTAGTHTVFVKDANDCTIATPLVFDILPGADMTPSATVVDNCTNNVPGNEVTIDVASSQTLDPADLTYSVDGTTYQASNVFNNLAPGNYTAYVQHANGCIETTTFTINTLQPITLDAAVVTADVLCFGEATGEITVTASGGTGTLQYAISPDFIYGTNNVFTGLTAGSYTVMVTDGIGCEVQSATLTITEPTTALTMSNVVTTDEICFNAADGTVTFTVSGGTAPYFTSLDSNNPADFVQDVFTYTGLTAGNHTVYVMDSNGCTVTPVDFTIAPGADMTPSATVVENCTNNVPGNEVTIDVVSSQTLDPADLTYSVDGTTYQASNVFNNLAPGNYTAYVQYANGCIETTTFTINTLQPITLNAAVVTADVLCFGEATGEITVTASGGTGTLQYAISPDFIYGTNNVFTGLTAGSYTVMVTDGIGCEVQSATLTITEPTTALVTGNVVTTDEICFNDADGTVTFTVSGGTAPYFTSLDSNNPADFVQDVFNYTGLTAGNHTVYVMDSNGCTVTPITFTVAPGVNTQPSVNVQDICNNNTPGNIVTISIASQYVGQVQYSVDGVTYQASNIYNNLTAGTYTAYVQHLNGCIQTVDFDVEDHQPVNATATVTQNVICFGDDTGEILVTATGGTGQLEYAISPVFTYTTNNTFTSLVAGTYTIKVRDELGCVQTINNVVITQAQSQIVASVNWTNETCLNANDGTVTISVSGGTAPYSTSMDGVTFVQDQFTYGNLGGGQHIVFVQDAVGCSIIPIVFNIEDGVTFNPVLTSEQICNNNTPLHMITVENINANIAGDIMYSIDGVNYQSSNIFTNLPAGTYTVYIRHTNGCIKTREITLRNSKPILGLLTVRDALCNGEANGVIMVDGSGGVGQLTYGISPDFVMTAESTFNVPAGTYTVRVQDETGCYMEYTATIGEPTALILTEVEVYPEVCENDDNGAILIDITGGTAPYSTSMDMNQPFEVDKNLYTNLDGGVTYTIYVKDANGCVASIDVWMDAPLTINATPELVYNCDENILTVNVESGVQGQVTYSLNGGTPQTSNVFTNLADGTYVVDVLHESGCIDSTDPVTVENTTPLVLILAETDLNEITATTTGGSGGYTYTFNNDYMGSTNVFEIYATGTYVVTVTDSRGCVAQKTISAEFVDIILPDVMSPNDDGINDTWAPGNAQNYPNLEFYVFDRYGRKLATLRQGQEWDGKYNGKELPTGDYWYIVKLNNPEDDREFVGHFTIFR</sequence>
<dbReference type="NCBIfam" id="TIGR04131">
    <property type="entry name" value="Bac_Flav_CTERM"/>
    <property type="match status" value="1"/>
</dbReference>
<name>A0A5B9FLQ5_9FLAO</name>
<evidence type="ECO:0000256" key="1">
    <source>
        <dbReference type="SAM" id="SignalP"/>
    </source>
</evidence>
<dbReference type="EMBL" id="CP042831">
    <property type="protein sequence ID" value="QEE48173.1"/>
    <property type="molecule type" value="Genomic_DNA"/>
</dbReference>
<dbReference type="Proteomes" id="UP000321222">
    <property type="component" value="Chromosome"/>
</dbReference>
<dbReference type="RefSeq" id="WP_147581675.1">
    <property type="nucleotide sequence ID" value="NZ_CP042831.1"/>
</dbReference>
<keyword evidence="3" id="KW-1185">Reference proteome</keyword>
<protein>
    <submittedName>
        <fullName evidence="2">T9SS type B sorting domain-containing protein</fullName>
    </submittedName>
</protein>
<dbReference type="InterPro" id="IPR025667">
    <property type="entry name" value="SprB_repeat"/>
</dbReference>
<dbReference type="Pfam" id="PF13585">
    <property type="entry name" value="CHU_C"/>
    <property type="match status" value="1"/>
</dbReference>
<feature type="signal peptide" evidence="1">
    <location>
        <begin position="1"/>
        <end position="25"/>
    </location>
</feature>
<reference evidence="2 3" key="1">
    <citation type="submission" date="2019-08" db="EMBL/GenBank/DDBJ databases">
        <title>Flavobacterium alkalisoli sp. nov., isolated from rhizosphere soil of Suaeda salsa.</title>
        <authorList>
            <person name="Sun J.-Q."/>
            <person name="Xu L."/>
        </authorList>
    </citation>
    <scope>NUCLEOTIDE SEQUENCE [LARGE SCALE GENOMIC DNA]</scope>
    <source>
        <strain evidence="2 3">XS-5</strain>
    </source>
</reference>
<evidence type="ECO:0000313" key="3">
    <source>
        <dbReference type="Proteomes" id="UP000321222"/>
    </source>
</evidence>